<keyword evidence="10" id="KW-1185">Reference proteome</keyword>
<evidence type="ECO:0000259" key="8">
    <source>
        <dbReference type="PROSITE" id="PS50059"/>
    </source>
</evidence>
<protein>
    <recommendedName>
        <fullName evidence="2 5">peptidylprolyl isomerase</fullName>
        <ecNumber evidence="2 5">5.2.1.8</ecNumber>
    </recommendedName>
</protein>
<dbReference type="AlphaFoldDB" id="A0A5N3V4E3"/>
<evidence type="ECO:0000256" key="5">
    <source>
        <dbReference type="PROSITE-ProRule" id="PRU00277"/>
    </source>
</evidence>
<evidence type="ECO:0000313" key="10">
    <source>
        <dbReference type="Proteomes" id="UP000326458"/>
    </source>
</evidence>
<dbReference type="SUPFAM" id="SSF54534">
    <property type="entry name" value="FKBP-like"/>
    <property type="match status" value="1"/>
</dbReference>
<feature type="domain" description="PPIase FKBP-type" evidence="8">
    <location>
        <begin position="99"/>
        <end position="127"/>
    </location>
</feature>
<keyword evidence="4 5" id="KW-0413">Isomerase</keyword>
<proteinExistence type="predicted"/>
<dbReference type="GO" id="GO:0005783">
    <property type="term" value="C:endoplasmic reticulum"/>
    <property type="evidence" value="ECO:0007669"/>
    <property type="project" value="TreeGrafter"/>
</dbReference>
<dbReference type="Pfam" id="PF00254">
    <property type="entry name" value="FKBP_C"/>
    <property type="match status" value="1"/>
</dbReference>
<evidence type="ECO:0000256" key="3">
    <source>
        <dbReference type="ARBA" id="ARBA00023110"/>
    </source>
</evidence>
<dbReference type="GO" id="GO:0003755">
    <property type="term" value="F:peptidyl-prolyl cis-trans isomerase activity"/>
    <property type="evidence" value="ECO:0007669"/>
    <property type="project" value="UniProtKB-KW"/>
</dbReference>
<keyword evidence="3 5" id="KW-0697">Rotamase</keyword>
<evidence type="ECO:0000256" key="1">
    <source>
        <dbReference type="ARBA" id="ARBA00000971"/>
    </source>
</evidence>
<keyword evidence="7" id="KW-0472">Membrane</keyword>
<feature type="region of interest" description="Disordered" evidence="6">
    <location>
        <begin position="1"/>
        <end position="20"/>
    </location>
</feature>
<evidence type="ECO:0000256" key="4">
    <source>
        <dbReference type="ARBA" id="ARBA00023235"/>
    </source>
</evidence>
<organism evidence="9 10">
    <name type="scientific">Muntiacus muntjak</name>
    <name type="common">Barking deer</name>
    <name type="synonym">Indian muntjac</name>
    <dbReference type="NCBI Taxonomy" id="9888"/>
    <lineage>
        <taxon>Eukaryota</taxon>
        <taxon>Metazoa</taxon>
        <taxon>Chordata</taxon>
        <taxon>Craniata</taxon>
        <taxon>Vertebrata</taxon>
        <taxon>Euteleostomi</taxon>
        <taxon>Mammalia</taxon>
        <taxon>Eutheria</taxon>
        <taxon>Laurasiatheria</taxon>
        <taxon>Artiodactyla</taxon>
        <taxon>Ruminantia</taxon>
        <taxon>Pecora</taxon>
        <taxon>Cervidae</taxon>
        <taxon>Muntiacinae</taxon>
        <taxon>Muntiacus</taxon>
    </lineage>
</organism>
<evidence type="ECO:0000313" key="9">
    <source>
        <dbReference type="EMBL" id="KAB0344027.1"/>
    </source>
</evidence>
<keyword evidence="7" id="KW-1133">Transmembrane helix</keyword>
<dbReference type="PROSITE" id="PS50059">
    <property type="entry name" value="FKBP_PPIASE"/>
    <property type="match status" value="1"/>
</dbReference>
<dbReference type="InterPro" id="IPR046357">
    <property type="entry name" value="PPIase_dom_sf"/>
</dbReference>
<comment type="caution">
    <text evidence="9">The sequence shown here is derived from an EMBL/GenBank/DDBJ whole genome shotgun (WGS) entry which is preliminary data.</text>
</comment>
<evidence type="ECO:0000256" key="2">
    <source>
        <dbReference type="ARBA" id="ARBA00013194"/>
    </source>
</evidence>
<dbReference type="InterPro" id="IPR001179">
    <property type="entry name" value="PPIase_FKBP_dom"/>
</dbReference>
<accession>A0A5N3V4E3</accession>
<keyword evidence="7" id="KW-0812">Transmembrane</keyword>
<dbReference type="PANTHER" id="PTHR45779">
    <property type="entry name" value="PEPTIDYLPROLYL ISOMERASE"/>
    <property type="match status" value="1"/>
</dbReference>
<dbReference type="EC" id="5.2.1.8" evidence="2 5"/>
<reference evidence="9 10" key="1">
    <citation type="submission" date="2019-06" db="EMBL/GenBank/DDBJ databases">
        <title>Discovery of a novel chromosome fission-fusion reversal in muntjac.</title>
        <authorList>
            <person name="Mudd A.B."/>
            <person name="Bredeson J.V."/>
            <person name="Baum R."/>
            <person name="Hockemeyer D."/>
            <person name="Rokhsar D.S."/>
        </authorList>
    </citation>
    <scope>NUCLEOTIDE SEQUENCE [LARGE SCALE GENOMIC DNA]</scope>
    <source>
        <strain evidence="9">UTSW_UCB_Mm</strain>
        <tissue evidence="9">Fibroblast cell line</tissue>
    </source>
</reference>
<evidence type="ECO:0000256" key="7">
    <source>
        <dbReference type="SAM" id="Phobius"/>
    </source>
</evidence>
<gene>
    <name evidence="9" type="ORF">FD754_020953</name>
</gene>
<comment type="catalytic activity">
    <reaction evidence="1 5">
        <text>[protein]-peptidylproline (omega=180) = [protein]-peptidylproline (omega=0)</text>
        <dbReference type="Rhea" id="RHEA:16237"/>
        <dbReference type="Rhea" id="RHEA-COMP:10747"/>
        <dbReference type="Rhea" id="RHEA-COMP:10748"/>
        <dbReference type="ChEBI" id="CHEBI:83833"/>
        <dbReference type="ChEBI" id="CHEBI:83834"/>
        <dbReference type="EC" id="5.2.1.8"/>
    </reaction>
</comment>
<dbReference type="InterPro" id="IPR044609">
    <property type="entry name" value="FKBP2/11"/>
</dbReference>
<sequence length="132" mass="14312">MGLGFPSGSDGKESACNAGGPNSIPGEMRLSWVLTLLSICLSALVMATGAKDKQKLQIRVKKWVDHCPIKSQKGDVLHMYLPQNQPFVFSLDTGQVIKELGYGERGVPLKIPGGATLVFEVELLKIQRCSEL</sequence>
<dbReference type="EMBL" id="VCEA01000003">
    <property type="protein sequence ID" value="KAB0344027.1"/>
    <property type="molecule type" value="Genomic_DNA"/>
</dbReference>
<feature type="transmembrane region" description="Helical" evidence="7">
    <location>
        <begin position="30"/>
        <end position="50"/>
    </location>
</feature>
<dbReference type="PANTHER" id="PTHR45779:SF3">
    <property type="entry name" value="PEPTIDYL-PROLYL CIS-TRANS ISOMERASE FKBP2"/>
    <property type="match status" value="1"/>
</dbReference>
<evidence type="ECO:0000256" key="6">
    <source>
        <dbReference type="SAM" id="MobiDB-lite"/>
    </source>
</evidence>
<name>A0A5N3V4E3_MUNMU</name>
<dbReference type="Gene3D" id="3.10.50.40">
    <property type="match status" value="1"/>
</dbReference>
<dbReference type="Proteomes" id="UP000326458">
    <property type="component" value="Unassembled WGS sequence"/>
</dbReference>